<reference evidence="2" key="1">
    <citation type="submission" date="2016-12" db="EMBL/GenBank/DDBJ databases">
        <title>The genomes of Aspergillus section Nigri reveals drivers in fungal speciation.</title>
        <authorList>
            <consortium name="DOE Joint Genome Institute"/>
            <person name="Vesth T.C."/>
            <person name="Nybo J."/>
            <person name="Theobald S."/>
            <person name="Brandl J."/>
            <person name="Frisvad J.C."/>
            <person name="Nielsen K.F."/>
            <person name="Lyhne E.K."/>
            <person name="Kogle M.E."/>
            <person name="Kuo A."/>
            <person name="Riley R."/>
            <person name="Clum A."/>
            <person name="Nolan M."/>
            <person name="Lipzen A."/>
            <person name="Salamov A."/>
            <person name="Henrissat B."/>
            <person name="Wiebenga A."/>
            <person name="De Vries R.P."/>
            <person name="Grigoriev I.V."/>
            <person name="Mortensen U.H."/>
            <person name="Andersen M.R."/>
            <person name="Baker S.E."/>
        </authorList>
    </citation>
    <scope>NUCLEOTIDE SEQUENCE [LARGE SCALE GENOMIC DNA]</scope>
    <source>
        <strain evidence="2">CBS 113365</strain>
    </source>
</reference>
<evidence type="ECO:0000256" key="1">
    <source>
        <dbReference type="SAM" id="SignalP"/>
    </source>
</evidence>
<gene>
    <name evidence="2" type="ORF">BO88DRAFT_412175</name>
</gene>
<dbReference type="GeneID" id="37212667"/>
<proteinExistence type="predicted"/>
<dbReference type="RefSeq" id="XP_025565843.1">
    <property type="nucleotide sequence ID" value="XM_025708075.1"/>
</dbReference>
<dbReference type="EMBL" id="KZ821617">
    <property type="protein sequence ID" value="PYH72049.1"/>
    <property type="molecule type" value="Genomic_DNA"/>
</dbReference>
<dbReference type="OrthoDB" id="4500694at2759"/>
<feature type="signal peptide" evidence="1">
    <location>
        <begin position="1"/>
        <end position="20"/>
    </location>
</feature>
<keyword evidence="1" id="KW-0732">Signal</keyword>
<feature type="chain" id="PRO_5016386068" evidence="1">
    <location>
        <begin position="21"/>
        <end position="101"/>
    </location>
</feature>
<dbReference type="AlphaFoldDB" id="A0A319BJG9"/>
<evidence type="ECO:0000313" key="2">
    <source>
        <dbReference type="EMBL" id="PYH72049.1"/>
    </source>
</evidence>
<sequence>MQVTKYFLATAIALSSSVLAAIDTVDISYTSNGVLHNQTITSGVITLLDYPGLITTFQANSPCNIFHVDPLQGGTQVDEGAHTYDPGFNATSLICINSDQL</sequence>
<organism evidence="2 3">
    <name type="scientific">Aspergillus vadensis (strain CBS 113365 / IMI 142717 / IBT 24658)</name>
    <dbReference type="NCBI Taxonomy" id="1448311"/>
    <lineage>
        <taxon>Eukaryota</taxon>
        <taxon>Fungi</taxon>
        <taxon>Dikarya</taxon>
        <taxon>Ascomycota</taxon>
        <taxon>Pezizomycotina</taxon>
        <taxon>Eurotiomycetes</taxon>
        <taxon>Eurotiomycetidae</taxon>
        <taxon>Eurotiales</taxon>
        <taxon>Aspergillaceae</taxon>
        <taxon>Aspergillus</taxon>
        <taxon>Aspergillus subgen. Circumdati</taxon>
    </lineage>
</organism>
<dbReference type="Proteomes" id="UP000248405">
    <property type="component" value="Unassembled WGS sequence"/>
</dbReference>
<name>A0A319BJG9_ASPVC</name>
<evidence type="ECO:0000313" key="3">
    <source>
        <dbReference type="Proteomes" id="UP000248405"/>
    </source>
</evidence>
<keyword evidence="3" id="KW-1185">Reference proteome</keyword>
<protein>
    <submittedName>
        <fullName evidence="2">Uncharacterized protein</fullName>
    </submittedName>
</protein>
<accession>A0A319BJG9</accession>